<keyword evidence="1" id="KW-0812">Transmembrane</keyword>
<dbReference type="AlphaFoldDB" id="A0A8D8FX09"/>
<name>A0A8D8FX09_CULPI</name>
<proteinExistence type="predicted"/>
<sequence>MVLRGASGTWMEHSRFRATTTKSIRFLRLLKRYLQLLAFLLLAGGALYRGATLPLGVVKIYTSVHNVDLSLSLFLNCVCLCRCLPCKCVTFLFVLLKRH</sequence>
<keyword evidence="1" id="KW-1133">Transmembrane helix</keyword>
<reference evidence="2" key="1">
    <citation type="submission" date="2021-05" db="EMBL/GenBank/DDBJ databases">
        <authorList>
            <person name="Alioto T."/>
            <person name="Alioto T."/>
            <person name="Gomez Garrido J."/>
        </authorList>
    </citation>
    <scope>NUCLEOTIDE SEQUENCE</scope>
</reference>
<protein>
    <submittedName>
        <fullName evidence="2">(northern house mosquito) hypothetical protein</fullName>
    </submittedName>
</protein>
<keyword evidence="1" id="KW-0472">Membrane</keyword>
<evidence type="ECO:0000256" key="1">
    <source>
        <dbReference type="SAM" id="Phobius"/>
    </source>
</evidence>
<organism evidence="2">
    <name type="scientific">Culex pipiens</name>
    <name type="common">House mosquito</name>
    <dbReference type="NCBI Taxonomy" id="7175"/>
    <lineage>
        <taxon>Eukaryota</taxon>
        <taxon>Metazoa</taxon>
        <taxon>Ecdysozoa</taxon>
        <taxon>Arthropoda</taxon>
        <taxon>Hexapoda</taxon>
        <taxon>Insecta</taxon>
        <taxon>Pterygota</taxon>
        <taxon>Neoptera</taxon>
        <taxon>Endopterygota</taxon>
        <taxon>Diptera</taxon>
        <taxon>Nematocera</taxon>
        <taxon>Culicoidea</taxon>
        <taxon>Culicidae</taxon>
        <taxon>Culicinae</taxon>
        <taxon>Culicini</taxon>
        <taxon>Culex</taxon>
        <taxon>Culex</taxon>
    </lineage>
</organism>
<dbReference type="EMBL" id="HBUE01102084">
    <property type="protein sequence ID" value="CAG6485863.1"/>
    <property type="molecule type" value="Transcribed_RNA"/>
</dbReference>
<evidence type="ECO:0000313" key="2">
    <source>
        <dbReference type="EMBL" id="CAG6485863.1"/>
    </source>
</evidence>
<feature type="transmembrane region" description="Helical" evidence="1">
    <location>
        <begin position="33"/>
        <end position="51"/>
    </location>
</feature>
<feature type="transmembrane region" description="Helical" evidence="1">
    <location>
        <begin position="71"/>
        <end position="96"/>
    </location>
</feature>
<accession>A0A8D8FX09</accession>